<name>A0A149PXW7_9BURK</name>
<reference evidence="1 2" key="1">
    <citation type="journal article" date="2015" name="Int. J. Syst. Evol. Microbiol.">
        <title>Burkholderia monticola sp. nov., isolated from mountain soil.</title>
        <authorList>
            <person name="Baek I."/>
            <person name="Seo B."/>
            <person name="Lee I."/>
            <person name="Yi H."/>
            <person name="Chun J."/>
        </authorList>
    </citation>
    <scope>NUCLEOTIDE SEQUENCE [LARGE SCALE GENOMIC DNA]</scope>
    <source>
        <strain evidence="1 2">JC2948</strain>
    </source>
</reference>
<dbReference type="STRING" id="1399968.CI15_06480"/>
<protein>
    <submittedName>
        <fullName evidence="1">Uncharacterized protein</fullName>
    </submittedName>
</protein>
<keyword evidence="2" id="KW-1185">Reference proteome</keyword>
<proteinExistence type="predicted"/>
<dbReference type="RefSeq" id="WP_062125372.1">
    <property type="nucleotide sequence ID" value="NZ_LRBG01000004.1"/>
</dbReference>
<gene>
    <name evidence="1" type="ORF">CI15_06480</name>
</gene>
<accession>A0A149PXW7</accession>
<organism evidence="1 2">
    <name type="scientific">Paraburkholderia monticola</name>
    <dbReference type="NCBI Taxonomy" id="1399968"/>
    <lineage>
        <taxon>Bacteria</taxon>
        <taxon>Pseudomonadati</taxon>
        <taxon>Pseudomonadota</taxon>
        <taxon>Betaproteobacteria</taxon>
        <taxon>Burkholderiales</taxon>
        <taxon>Burkholderiaceae</taxon>
        <taxon>Paraburkholderia</taxon>
    </lineage>
</organism>
<dbReference type="AlphaFoldDB" id="A0A149PXW7"/>
<sequence length="238" mass="26491">MDSVASVATDLSIEELRRRIAQVGASDEDVYAYVVRSVRPANGEYVQTGSAPNFQGGLITLCTCKHGMRATLTPEQWERGVWVAGLTSWDQAFGKQQSLVYFMRVGEAYASQAELVQVFRQSGRSEIVDAKDSTRHPLGDLMIPASDMVVGNDRYLPTAYLSPMVGHSHRSTDEDAGWEDDVNYVGVGGGQSVMLVGDRNFSFVWTRPLVRRRRPGPTRPYRKWTLTSILDDLEAVQK</sequence>
<dbReference type="OrthoDB" id="2080678at2"/>
<evidence type="ECO:0000313" key="2">
    <source>
        <dbReference type="Proteomes" id="UP000075613"/>
    </source>
</evidence>
<evidence type="ECO:0000313" key="1">
    <source>
        <dbReference type="EMBL" id="KXU89827.1"/>
    </source>
</evidence>
<dbReference type="Proteomes" id="UP000075613">
    <property type="component" value="Unassembled WGS sequence"/>
</dbReference>
<dbReference type="EMBL" id="LRBG01000004">
    <property type="protein sequence ID" value="KXU89827.1"/>
    <property type="molecule type" value="Genomic_DNA"/>
</dbReference>
<comment type="caution">
    <text evidence="1">The sequence shown here is derived from an EMBL/GenBank/DDBJ whole genome shotgun (WGS) entry which is preliminary data.</text>
</comment>